<evidence type="ECO:0000256" key="4">
    <source>
        <dbReference type="ARBA" id="ARBA00022679"/>
    </source>
</evidence>
<dbReference type="Gene3D" id="3.40.50.2000">
    <property type="entry name" value="Glycogen Phosphorylase B"/>
    <property type="match status" value="2"/>
</dbReference>
<accession>A0A9P0FAD6</accession>
<evidence type="ECO:0000259" key="14">
    <source>
        <dbReference type="Pfam" id="PF00534"/>
    </source>
</evidence>
<keyword evidence="5 13" id="KW-0812">Transmembrane</keyword>
<dbReference type="Pfam" id="PF00534">
    <property type="entry name" value="Glycos_transf_1"/>
    <property type="match status" value="1"/>
</dbReference>
<keyword evidence="3" id="KW-0328">Glycosyltransferase</keyword>
<dbReference type="GO" id="GO:0005789">
    <property type="term" value="C:endoplasmic reticulum membrane"/>
    <property type="evidence" value="ECO:0007669"/>
    <property type="project" value="UniProtKB-SubCell"/>
</dbReference>
<evidence type="ECO:0000256" key="2">
    <source>
        <dbReference type="ARBA" id="ARBA00004922"/>
    </source>
</evidence>
<dbReference type="PANTHER" id="PTHR13036">
    <property type="entry name" value="BETA1,4 MANNOSYLTRANSFERASE"/>
    <property type="match status" value="1"/>
</dbReference>
<sequence length="406" mass="46235">MARKKVTVVVLGDLGRSPRMLYHAQSLAKENFEVHLVGFAGSTLPKAIGDSNNITVHYLAPCPDFRSYLPLLIAYPIKVLWQSFVLFLSLLLIGRTSFVLVQNPPCIPTMPVCWFFCRLMQSCFIIDWHNYAYTILALSLGQQHKLVKISKWTEEYFGRKADANLCVTKAMKEDLAEKWGIIATVLHDRPNDAFNLISDEGKSDRFSVRSMLRDKYMDLAKLKEKLPVLVSSTSWTPDEDFSILLQALQAYDEDGPSEMLCVITGKGPEKDYYKEQIRNRQWKKVSIVTPWLDAEDYPLLLGVADLGVCLHASSSGLDLPMKVVDMFGCGLPVCALDFKCLGELVRHGENGFVFKNSSDLHRQILNWFRNFPSLHQDNQLIKDNVKTFRKTMWHANWCSNAKPLFS</sequence>
<dbReference type="EMBL" id="OU963869">
    <property type="protein sequence ID" value="CAH0395097.1"/>
    <property type="molecule type" value="Genomic_DNA"/>
</dbReference>
<dbReference type="Proteomes" id="UP001152759">
    <property type="component" value="Chromosome 8"/>
</dbReference>
<evidence type="ECO:0000256" key="8">
    <source>
        <dbReference type="ARBA" id="ARBA00023136"/>
    </source>
</evidence>
<feature type="domain" description="Glycosyl transferase family 1" evidence="14">
    <location>
        <begin position="221"/>
        <end position="370"/>
    </location>
</feature>
<comment type="catalytic activity">
    <reaction evidence="12">
        <text>an N,N'-diacetylchitobiosyl-diphospho-di-trans,poly-cis-dolichol + GDP-alpha-D-mannose = a beta-D-Man-(1-&gt;4)-beta-D-GlcNAc-(1-&gt;4)-alpha-D-GlcNAc-diphospho-di-trans,poly-cis-dolichol + GDP + H(+)</text>
        <dbReference type="Rhea" id="RHEA:13865"/>
        <dbReference type="Rhea" id="RHEA-COMP:19510"/>
        <dbReference type="Rhea" id="RHEA-COMP:19511"/>
        <dbReference type="ChEBI" id="CHEBI:15378"/>
        <dbReference type="ChEBI" id="CHEBI:57269"/>
        <dbReference type="ChEBI" id="CHEBI:57527"/>
        <dbReference type="ChEBI" id="CHEBI:58189"/>
        <dbReference type="ChEBI" id="CHEBI:58472"/>
        <dbReference type="EC" id="2.4.1.142"/>
    </reaction>
    <physiologicalReaction direction="left-to-right" evidence="12">
        <dbReference type="Rhea" id="RHEA:13866"/>
    </physiologicalReaction>
</comment>
<evidence type="ECO:0000256" key="1">
    <source>
        <dbReference type="ARBA" id="ARBA00004389"/>
    </source>
</evidence>
<dbReference type="SUPFAM" id="SSF53756">
    <property type="entry name" value="UDP-Glycosyltransferase/glycogen phosphorylase"/>
    <property type="match status" value="1"/>
</dbReference>
<name>A0A9P0FAD6_BEMTA</name>
<dbReference type="InterPro" id="IPR026051">
    <property type="entry name" value="ALG1-like"/>
</dbReference>
<proteinExistence type="predicted"/>
<keyword evidence="8 13" id="KW-0472">Membrane</keyword>
<evidence type="ECO:0000256" key="6">
    <source>
        <dbReference type="ARBA" id="ARBA00022824"/>
    </source>
</evidence>
<evidence type="ECO:0000256" key="13">
    <source>
        <dbReference type="SAM" id="Phobius"/>
    </source>
</evidence>
<dbReference type="PANTHER" id="PTHR13036:SF0">
    <property type="entry name" value="CHITOBIOSYLDIPHOSPHODOLICHOL BETA-MANNOSYLTRANSFERASE"/>
    <property type="match status" value="1"/>
</dbReference>
<dbReference type="KEGG" id="btab:109041451"/>
<evidence type="ECO:0000313" key="16">
    <source>
        <dbReference type="Proteomes" id="UP001152759"/>
    </source>
</evidence>
<comment type="pathway">
    <text evidence="2">Protein modification; protein glycosylation.</text>
</comment>
<protein>
    <recommendedName>
        <fullName evidence="10">Beta-1,4-mannosyltransferase</fullName>
    </recommendedName>
    <alternativeName>
        <fullName evidence="11">GDP-Man:GlcNAc2-PP-dolichol mannosyltransferase</fullName>
    </alternativeName>
    <alternativeName>
        <fullName evidence="9">GDP-mannose-dolichol diphosphochitobiose mannosyltransferase</fullName>
    </alternativeName>
</protein>
<keyword evidence="7 13" id="KW-1133">Transmembrane helix</keyword>
<gene>
    <name evidence="15" type="ORF">BEMITA_LOCUS13325</name>
</gene>
<evidence type="ECO:0000256" key="10">
    <source>
        <dbReference type="ARBA" id="ARBA00031566"/>
    </source>
</evidence>
<keyword evidence="6" id="KW-0256">Endoplasmic reticulum</keyword>
<keyword evidence="4" id="KW-0808">Transferase</keyword>
<dbReference type="InterPro" id="IPR001296">
    <property type="entry name" value="Glyco_trans_1"/>
</dbReference>
<keyword evidence="16" id="KW-1185">Reference proteome</keyword>
<dbReference type="AlphaFoldDB" id="A0A9P0FAD6"/>
<evidence type="ECO:0000256" key="5">
    <source>
        <dbReference type="ARBA" id="ARBA00022692"/>
    </source>
</evidence>
<evidence type="ECO:0000256" key="9">
    <source>
        <dbReference type="ARBA" id="ARBA00031434"/>
    </source>
</evidence>
<evidence type="ECO:0000256" key="11">
    <source>
        <dbReference type="ARBA" id="ARBA00033088"/>
    </source>
</evidence>
<dbReference type="GO" id="GO:0004578">
    <property type="term" value="F:chitobiosyldiphosphodolichol beta-mannosyltransferase activity"/>
    <property type="evidence" value="ECO:0007669"/>
    <property type="project" value="UniProtKB-EC"/>
</dbReference>
<evidence type="ECO:0000313" key="15">
    <source>
        <dbReference type="EMBL" id="CAH0395097.1"/>
    </source>
</evidence>
<reference evidence="15" key="1">
    <citation type="submission" date="2021-12" db="EMBL/GenBank/DDBJ databases">
        <authorList>
            <person name="King R."/>
        </authorList>
    </citation>
    <scope>NUCLEOTIDE SEQUENCE</scope>
</reference>
<organism evidence="15 16">
    <name type="scientific">Bemisia tabaci</name>
    <name type="common">Sweetpotato whitefly</name>
    <name type="synonym">Aleurodes tabaci</name>
    <dbReference type="NCBI Taxonomy" id="7038"/>
    <lineage>
        <taxon>Eukaryota</taxon>
        <taxon>Metazoa</taxon>
        <taxon>Ecdysozoa</taxon>
        <taxon>Arthropoda</taxon>
        <taxon>Hexapoda</taxon>
        <taxon>Insecta</taxon>
        <taxon>Pterygota</taxon>
        <taxon>Neoptera</taxon>
        <taxon>Paraneoptera</taxon>
        <taxon>Hemiptera</taxon>
        <taxon>Sternorrhyncha</taxon>
        <taxon>Aleyrodoidea</taxon>
        <taxon>Aleyrodidae</taxon>
        <taxon>Aleyrodinae</taxon>
        <taxon>Bemisia</taxon>
    </lineage>
</organism>
<evidence type="ECO:0000256" key="3">
    <source>
        <dbReference type="ARBA" id="ARBA00022676"/>
    </source>
</evidence>
<comment type="subcellular location">
    <subcellularLocation>
        <location evidence="1">Endoplasmic reticulum membrane</location>
        <topology evidence="1">Single-pass membrane protein</topology>
    </subcellularLocation>
</comment>
<evidence type="ECO:0000256" key="12">
    <source>
        <dbReference type="ARBA" id="ARBA00045071"/>
    </source>
</evidence>
<evidence type="ECO:0000256" key="7">
    <source>
        <dbReference type="ARBA" id="ARBA00022989"/>
    </source>
</evidence>
<feature type="transmembrane region" description="Helical" evidence="13">
    <location>
        <begin position="79"/>
        <end position="101"/>
    </location>
</feature>